<feature type="compositionally biased region" description="Acidic residues" evidence="2">
    <location>
        <begin position="467"/>
        <end position="479"/>
    </location>
</feature>
<evidence type="ECO:0000259" key="4">
    <source>
        <dbReference type="PROSITE" id="PS50278"/>
    </source>
</evidence>
<gene>
    <name evidence="5" type="ORF">ALC60_06401</name>
</gene>
<dbReference type="GO" id="GO:0008083">
    <property type="term" value="F:growth factor activity"/>
    <property type="evidence" value="ECO:0007669"/>
    <property type="project" value="UniProtKB-KW"/>
</dbReference>
<dbReference type="PROSITE" id="PS50278">
    <property type="entry name" value="PDGF_2"/>
    <property type="match status" value="1"/>
</dbReference>
<dbReference type="Gene3D" id="2.10.90.10">
    <property type="entry name" value="Cystine-knot cytokines"/>
    <property type="match status" value="1"/>
</dbReference>
<feature type="signal peptide" evidence="3">
    <location>
        <begin position="1"/>
        <end position="24"/>
    </location>
</feature>
<accession>A0A151X3E0</accession>
<keyword evidence="1" id="KW-0339">Growth factor</keyword>
<proteinExistence type="inferred from homology"/>
<dbReference type="KEGG" id="mzt:108723412"/>
<dbReference type="SUPFAM" id="SSF57501">
    <property type="entry name" value="Cystine-knot cytokines"/>
    <property type="match status" value="1"/>
</dbReference>
<feature type="region of interest" description="Disordered" evidence="2">
    <location>
        <begin position="31"/>
        <end position="55"/>
    </location>
</feature>
<evidence type="ECO:0000256" key="3">
    <source>
        <dbReference type="SAM" id="SignalP"/>
    </source>
</evidence>
<dbReference type="InterPro" id="IPR000072">
    <property type="entry name" value="PDGF/VEGF_dom"/>
</dbReference>
<dbReference type="GO" id="GO:0035099">
    <property type="term" value="P:hemocyte migration"/>
    <property type="evidence" value="ECO:0007669"/>
    <property type="project" value="TreeGrafter"/>
</dbReference>
<name>A0A151X3E0_9HYME</name>
<dbReference type="PANTHER" id="PTHR21719:SF1">
    <property type="entry name" value="FI06402P-RELATED"/>
    <property type="match status" value="1"/>
</dbReference>
<feature type="region of interest" description="Disordered" evidence="2">
    <location>
        <begin position="666"/>
        <end position="699"/>
    </location>
</feature>
<evidence type="ECO:0000256" key="1">
    <source>
        <dbReference type="RuleBase" id="RU003818"/>
    </source>
</evidence>
<feature type="chain" id="PRO_5007591628" evidence="3">
    <location>
        <begin position="25"/>
        <end position="790"/>
    </location>
</feature>
<dbReference type="OrthoDB" id="6370328at2759"/>
<feature type="compositionally biased region" description="Basic and acidic residues" evidence="2">
    <location>
        <begin position="412"/>
        <end position="423"/>
    </location>
</feature>
<organism evidence="5 6">
    <name type="scientific">Mycetomoellerius zeteki</name>
    <dbReference type="NCBI Taxonomy" id="64791"/>
    <lineage>
        <taxon>Eukaryota</taxon>
        <taxon>Metazoa</taxon>
        <taxon>Ecdysozoa</taxon>
        <taxon>Arthropoda</taxon>
        <taxon>Hexapoda</taxon>
        <taxon>Insecta</taxon>
        <taxon>Pterygota</taxon>
        <taxon>Neoptera</taxon>
        <taxon>Endopterygota</taxon>
        <taxon>Hymenoptera</taxon>
        <taxon>Apocrita</taxon>
        <taxon>Aculeata</taxon>
        <taxon>Formicoidea</taxon>
        <taxon>Formicidae</taxon>
        <taxon>Myrmicinae</taxon>
        <taxon>Mycetomoellerius</taxon>
    </lineage>
</organism>
<feature type="region of interest" description="Disordered" evidence="2">
    <location>
        <begin position="137"/>
        <end position="173"/>
    </location>
</feature>
<feature type="region of interest" description="Disordered" evidence="2">
    <location>
        <begin position="255"/>
        <end position="289"/>
    </location>
</feature>
<dbReference type="EMBL" id="KQ982566">
    <property type="protein sequence ID" value="KYQ54799.1"/>
    <property type="molecule type" value="Genomic_DNA"/>
</dbReference>
<dbReference type="InterPro" id="IPR029034">
    <property type="entry name" value="Cystine-knot_cytokine"/>
</dbReference>
<feature type="region of interest" description="Disordered" evidence="2">
    <location>
        <begin position="401"/>
        <end position="503"/>
    </location>
</feature>
<evidence type="ECO:0000313" key="6">
    <source>
        <dbReference type="Proteomes" id="UP000075809"/>
    </source>
</evidence>
<keyword evidence="3" id="KW-0732">Signal</keyword>
<dbReference type="AlphaFoldDB" id="A0A151X3E0"/>
<feature type="compositionally biased region" description="Low complexity" evidence="2">
    <location>
        <begin position="480"/>
        <end position="492"/>
    </location>
</feature>
<reference evidence="5 6" key="1">
    <citation type="submission" date="2015-09" db="EMBL/GenBank/DDBJ databases">
        <title>Trachymyrmex zeteki WGS genome.</title>
        <authorList>
            <person name="Nygaard S."/>
            <person name="Hu H."/>
            <person name="Boomsma J."/>
            <person name="Zhang G."/>
        </authorList>
    </citation>
    <scope>NUCLEOTIDE SEQUENCE [LARGE SCALE GENOMIC DNA]</scope>
    <source>
        <strain evidence="5">Tzet28-1</strain>
        <tissue evidence="5">Whole body</tissue>
    </source>
</reference>
<evidence type="ECO:0000313" key="5">
    <source>
        <dbReference type="EMBL" id="KYQ54799.1"/>
    </source>
</evidence>
<keyword evidence="6" id="KW-1185">Reference proteome</keyword>
<sequence>MTRDRRLLLLLGLLMAYGLFVVECRYHQHEDATTETKHRHRHRHESSNRRNHHELDRKSWQEVDYEYEGDFEDPIDEDDYETRSYYDYPRSHHRSAQKSYHNRMLEPRYPSRYHNDGYHAGSGWYDENNDRRRMPSRYNTKNHRYRPGIGSSTRTHHRPAYSRNRDVSDFDDTEEDYDYERPYRYENDRADKHYERWRNSRRYTSYRRDWRNRMNGYHGPKRHRLEDREDVIDRGDVTRWTDNWKRKLNSSDSKSYFAKKKDEQKTEEDEDYEDHGGLEEDDKDEDDDDIWKDINERNEDNGEEEFDNDFYKNRTKPLLKTYDDIIKRLTSDDPTTPKTTVKRDYRNIESNKHVKRDGYKNLKYEPRNVSKSVELFTNAPNATNTTSNYFVNSTVKSVGHKSSKNTISRMVKGHDRQEAKTDTQTKSLVQDYDEYLNNPDNEKEDDLVKTGVDDDSAMQADVTNTDYTDDDNGEEDETDTFTTSTTTTTTTTPKPSLNQHYDYKDPRAYDSGTGAQYNGYQAKNDYPPMSAHSVHKWQSLGTREGVKETRSNMQQYNKNGKSAEIREALQHAIKVNKEGSCQWPRARVIPVRDVYPSPSTTYIPHCAILHRCSDDTGCCRSEALTCVPKHSHRVELSFYTTSVGGASVVEKLSFYNHTECECRERSEYDTTNEKPADQRVYRHQSSPPPQNMKKSPARKPCRCPSEFTPRITEGVCQCNCFESNENCIKTRRGKGYFSLADRICIQNNECAMPNCEFGEYIKWQGKCPRKRDTFDAMTSYRTNLSHRFRS</sequence>
<dbReference type="PANTHER" id="PTHR21719">
    <property type="entry name" value="FI06402P-RELATED"/>
    <property type="match status" value="1"/>
</dbReference>
<comment type="similarity">
    <text evidence="1">Belongs to the PDGF/VEGF growth factor family.</text>
</comment>
<dbReference type="SMART" id="SM00141">
    <property type="entry name" value="PDGF"/>
    <property type="match status" value="1"/>
</dbReference>
<feature type="domain" description="Platelet-derived growth factor (PDGF) family profile" evidence="4">
    <location>
        <begin position="568"/>
        <end position="667"/>
    </location>
</feature>
<evidence type="ECO:0000256" key="2">
    <source>
        <dbReference type="SAM" id="MobiDB-lite"/>
    </source>
</evidence>
<feature type="compositionally biased region" description="Basic and acidic residues" evidence="2">
    <location>
        <begin position="45"/>
        <end position="55"/>
    </location>
</feature>
<dbReference type="Proteomes" id="UP000075809">
    <property type="component" value="Unassembled WGS sequence"/>
</dbReference>
<dbReference type="Pfam" id="PF00341">
    <property type="entry name" value="PDGF"/>
    <property type="match status" value="1"/>
</dbReference>
<feature type="compositionally biased region" description="Basic and acidic residues" evidence="2">
    <location>
        <begin position="666"/>
        <end position="680"/>
    </location>
</feature>
<protein>
    <submittedName>
        <fullName evidence="5">Vascular endothelial growth factor A-A</fullName>
    </submittedName>
</protein>
<feature type="compositionally biased region" description="Acidic residues" evidence="2">
    <location>
        <begin position="265"/>
        <end position="289"/>
    </location>
</feature>
<dbReference type="GO" id="GO:0016020">
    <property type="term" value="C:membrane"/>
    <property type="evidence" value="ECO:0007669"/>
    <property type="project" value="InterPro"/>
</dbReference>
<dbReference type="STRING" id="64791.A0A151X3E0"/>